<dbReference type="EMBL" id="BAABLD010000008">
    <property type="protein sequence ID" value="GAA5167455.1"/>
    <property type="molecule type" value="Genomic_DNA"/>
</dbReference>
<keyword evidence="1" id="KW-0732">Signal</keyword>
<evidence type="ECO:0000256" key="1">
    <source>
        <dbReference type="SAM" id="SignalP"/>
    </source>
</evidence>
<comment type="caution">
    <text evidence="2">The sequence shown here is derived from an EMBL/GenBank/DDBJ whole genome shotgun (WGS) entry which is preliminary data.</text>
</comment>
<organism evidence="2 3">
    <name type="scientific">Viridibacterium curvum</name>
    <dbReference type="NCBI Taxonomy" id="1101404"/>
    <lineage>
        <taxon>Bacteria</taxon>
        <taxon>Pseudomonadati</taxon>
        <taxon>Pseudomonadota</taxon>
        <taxon>Betaproteobacteria</taxon>
        <taxon>Rhodocyclales</taxon>
        <taxon>Rhodocyclaceae</taxon>
        <taxon>Viridibacterium</taxon>
    </lineage>
</organism>
<gene>
    <name evidence="2" type="ORF">GCM10025770_26130</name>
</gene>
<keyword evidence="3" id="KW-1185">Reference proteome</keyword>
<proteinExistence type="predicted"/>
<protein>
    <submittedName>
        <fullName evidence="2">DUF6152 family protein</fullName>
    </submittedName>
</protein>
<dbReference type="InterPro" id="IPR046150">
    <property type="entry name" value="DUF6152"/>
</dbReference>
<accession>A0ABP9QUE6</accession>
<evidence type="ECO:0000313" key="2">
    <source>
        <dbReference type="EMBL" id="GAA5167455.1"/>
    </source>
</evidence>
<sequence length="162" mass="17843">MQRRQFVLSLPAIAAAPSMFLSQPLWAHHGWSSFDETRPLYLAGKATRVRWQNPHAELVLDVSKPLAVPASLKSRLAPRQSATVDAPAIFAKAVVPTRSDARWTIELSPLTRLQAWSVAEISEGDMLELVGYTFAGEKGEAILRVEFLIRGEVVTPLRSSPA</sequence>
<feature type="signal peptide" evidence="1">
    <location>
        <begin position="1"/>
        <end position="27"/>
    </location>
</feature>
<feature type="chain" id="PRO_5047358787" evidence="1">
    <location>
        <begin position="28"/>
        <end position="162"/>
    </location>
</feature>
<name>A0ABP9QUE6_9RHOO</name>
<evidence type="ECO:0000313" key="3">
    <source>
        <dbReference type="Proteomes" id="UP001500547"/>
    </source>
</evidence>
<dbReference type="Pfam" id="PF19649">
    <property type="entry name" value="DUF6152"/>
    <property type="match status" value="1"/>
</dbReference>
<reference evidence="3" key="1">
    <citation type="journal article" date="2019" name="Int. J. Syst. Evol. Microbiol.">
        <title>The Global Catalogue of Microorganisms (GCM) 10K type strain sequencing project: providing services to taxonomists for standard genome sequencing and annotation.</title>
        <authorList>
            <consortium name="The Broad Institute Genomics Platform"/>
            <consortium name="The Broad Institute Genome Sequencing Center for Infectious Disease"/>
            <person name="Wu L."/>
            <person name="Ma J."/>
        </authorList>
    </citation>
    <scope>NUCLEOTIDE SEQUENCE [LARGE SCALE GENOMIC DNA]</scope>
    <source>
        <strain evidence="3">JCM 18715</strain>
    </source>
</reference>
<dbReference type="Proteomes" id="UP001500547">
    <property type="component" value="Unassembled WGS sequence"/>
</dbReference>
<dbReference type="RefSeq" id="WP_345533438.1">
    <property type="nucleotide sequence ID" value="NZ_BAABLD010000008.1"/>
</dbReference>